<sequence>MAGFFLFHSSAGSAFQHPDFMFNRDMLEDFGDLVTRRLPLWVEDGWNDAQVIIYGLDKLFEFLLKHAEEEKDDFGFWAKVCQDWLECSGPSASRIRHVMKLVTCCRRARVDRRVEYFKDQGVDHVALSSFGTRVDAWIGLAGHALNAELRWLRDENLATNASSEHALTDCNSSTADGNVPLVMGLSSLSIRGTARKIVGTDPITLTPTPLLEEKIKNLKQERRNLQREVVRLSKEISKRKKRAEA</sequence>
<evidence type="ECO:0000313" key="3">
    <source>
        <dbReference type="Proteomes" id="UP001465668"/>
    </source>
</evidence>
<accession>A0ABR2XF22</accession>
<proteinExistence type="predicted"/>
<organism evidence="2 3">
    <name type="scientific">Seiridium cardinale</name>
    <dbReference type="NCBI Taxonomy" id="138064"/>
    <lineage>
        <taxon>Eukaryota</taxon>
        <taxon>Fungi</taxon>
        <taxon>Dikarya</taxon>
        <taxon>Ascomycota</taxon>
        <taxon>Pezizomycotina</taxon>
        <taxon>Sordariomycetes</taxon>
        <taxon>Xylariomycetidae</taxon>
        <taxon>Amphisphaeriales</taxon>
        <taxon>Sporocadaceae</taxon>
        <taxon>Seiridium</taxon>
    </lineage>
</organism>
<keyword evidence="3" id="KW-1185">Reference proteome</keyword>
<evidence type="ECO:0000313" key="2">
    <source>
        <dbReference type="EMBL" id="KAK9772312.1"/>
    </source>
</evidence>
<feature type="coiled-coil region" evidence="1">
    <location>
        <begin position="208"/>
        <end position="242"/>
    </location>
</feature>
<gene>
    <name evidence="2" type="ORF">SCAR479_11012</name>
</gene>
<protein>
    <submittedName>
        <fullName evidence="2">Uncharacterized protein</fullName>
    </submittedName>
</protein>
<comment type="caution">
    <text evidence="2">The sequence shown here is derived from an EMBL/GenBank/DDBJ whole genome shotgun (WGS) entry which is preliminary data.</text>
</comment>
<name>A0ABR2XF22_9PEZI</name>
<dbReference type="EMBL" id="JARVKM010000063">
    <property type="protein sequence ID" value="KAK9772312.1"/>
    <property type="molecule type" value="Genomic_DNA"/>
</dbReference>
<evidence type="ECO:0000256" key="1">
    <source>
        <dbReference type="SAM" id="Coils"/>
    </source>
</evidence>
<dbReference type="Proteomes" id="UP001465668">
    <property type="component" value="Unassembled WGS sequence"/>
</dbReference>
<keyword evidence="1" id="KW-0175">Coiled coil</keyword>
<reference evidence="2 3" key="1">
    <citation type="submission" date="2024-02" db="EMBL/GenBank/DDBJ databases">
        <title>First draft genome assembly of two strains of Seiridium cardinale.</title>
        <authorList>
            <person name="Emiliani G."/>
            <person name="Scali E."/>
        </authorList>
    </citation>
    <scope>NUCLEOTIDE SEQUENCE [LARGE SCALE GENOMIC DNA]</scope>
    <source>
        <strain evidence="2 3">BM-138-000479</strain>
    </source>
</reference>